<protein>
    <submittedName>
        <fullName evidence="1">Uncharacterized protein</fullName>
    </submittedName>
</protein>
<dbReference type="AlphaFoldDB" id="A0AAJ1IEZ0"/>
<comment type="caution">
    <text evidence="1">The sequence shown here is derived from an EMBL/GenBank/DDBJ whole genome shotgun (WGS) entry which is preliminary data.</text>
</comment>
<evidence type="ECO:0000313" key="1">
    <source>
        <dbReference type="EMBL" id="MDC7228037.1"/>
    </source>
</evidence>
<accession>A0AAJ1IEZ0</accession>
<gene>
    <name evidence="1" type="ORF">PQJ61_14840</name>
</gene>
<reference evidence="1 2" key="1">
    <citation type="submission" date="2022-12" db="EMBL/GenBank/DDBJ databases">
        <title>Metagenome assembled genome from gulf of manar.</title>
        <authorList>
            <person name="Kohli P."/>
            <person name="Pk S."/>
            <person name="Venkata Ramana C."/>
            <person name="Sasikala C."/>
        </authorList>
    </citation>
    <scope>NUCLEOTIDE SEQUENCE [LARGE SCALE GENOMIC DNA]</scope>
    <source>
        <strain evidence="1">JB008</strain>
    </source>
</reference>
<dbReference type="Proteomes" id="UP001221217">
    <property type="component" value="Unassembled WGS sequence"/>
</dbReference>
<dbReference type="EMBL" id="JAQQAL010000039">
    <property type="protein sequence ID" value="MDC7228037.1"/>
    <property type="molecule type" value="Genomic_DNA"/>
</dbReference>
<evidence type="ECO:0000313" key="2">
    <source>
        <dbReference type="Proteomes" id="UP001221217"/>
    </source>
</evidence>
<proteinExistence type="predicted"/>
<sequence length="115" mass="13269">MNIIKEAVMESERTPARRSLRKIVEARGRNEAKIPGIGKVKSWYRLFSISRLSKYSGLKKYKKGRRKTIIFKPDRDFPRILTGRRKIILNVNADIAGIARKNETKISSDIAAVRR</sequence>
<name>A0AAJ1IEZ0_9SPIO</name>
<organism evidence="1 2">
    <name type="scientific">Candidatus Thalassospirochaeta sargassi</name>
    <dbReference type="NCBI Taxonomy" id="3119039"/>
    <lineage>
        <taxon>Bacteria</taxon>
        <taxon>Pseudomonadati</taxon>
        <taxon>Spirochaetota</taxon>
        <taxon>Spirochaetia</taxon>
        <taxon>Spirochaetales</taxon>
        <taxon>Spirochaetaceae</taxon>
        <taxon>Candidatus Thalassospirochaeta</taxon>
    </lineage>
</organism>